<evidence type="ECO:0000313" key="4">
    <source>
        <dbReference type="EMBL" id="ABK16198.1"/>
    </source>
</evidence>
<dbReference type="CDD" id="cd01451">
    <property type="entry name" value="vWA_Magnesium_chelatase"/>
    <property type="match status" value="1"/>
</dbReference>
<dbReference type="EC" id="6.6.1.1" evidence="4"/>
<dbReference type="Gene3D" id="1.10.8.80">
    <property type="entry name" value="Magnesium chelatase subunit I, C-Terminal domain"/>
    <property type="match status" value="1"/>
</dbReference>
<dbReference type="RefSeq" id="WP_011697371.1">
    <property type="nucleotide sequence ID" value="NC_008554.1"/>
</dbReference>
<feature type="region of interest" description="Disordered" evidence="2">
    <location>
        <begin position="272"/>
        <end position="337"/>
    </location>
</feature>
<dbReference type="EMBL" id="CP000478">
    <property type="protein sequence ID" value="ABK16198.1"/>
    <property type="molecule type" value="Genomic_DNA"/>
</dbReference>
<dbReference type="SUPFAM" id="SSF52540">
    <property type="entry name" value="P-loop containing nucleoside triphosphate hydrolases"/>
    <property type="match status" value="1"/>
</dbReference>
<sequence length="612" mass="66685">MMSFARIVSHARAKLALILNLIDPGIGGVLFLGHKGTGKSTLARSARNLLPEGAPFVEVPLNVTEDALLGGIDLEEAVRTGERSMRAGLLQRSLGGVLHIDDVNLLNQDLLSLILNNREGDGIVGAIEEGSISRRLCLFAGMNPEEGAVSAATIDHFGLCAVFETPEKQGTKTRALAHNCPDEALDLRLRRIEAKVKKRIERARGLLERVAVPSQMRALAVEACIEAGIEGHRGDIALLRAARAYAAFCGARALSAKHVKRVVPLALIHRRRSAAPPREEEMREQQSQIPRAEEREQAGDSSRGGAEAREAPADGDGSQAHSSPKSREGHSREEVFPVGDSFKVKRMRFAKDRIERNASGRRTNTRFSGKAGRYVGSILRAKKLDVAVDATLRAAAPWQILRGRTGNLIVSREDLRFKRREKKMGHLVVFAVDCSGSMGARRRMIETKGAVLSMLTDCYHKRDKVSLIAFRKDGAEVVLPPTSSVELASRRLAEIPVGGKTPLPAALVAIYNLIRRVLIKEPALRIVAAVVSDGRANQGITGIPVPEEVERCAGLLKGMKNTDFIVVDTEDKSGIMRLDLAQRLAVSLDADYFTCDTLKAEILAELVSRRKN</sequence>
<dbReference type="Proteomes" id="UP000001784">
    <property type="component" value="Chromosome"/>
</dbReference>
<protein>
    <submittedName>
        <fullName evidence="4">Protoporphyrin IX magnesium-chelatase</fullName>
        <ecNumber evidence="4">6.6.1.1</ecNumber>
    </submittedName>
</protein>
<dbReference type="OrthoDB" id="9775079at2"/>
<dbReference type="InterPro" id="IPR036465">
    <property type="entry name" value="vWFA_dom_sf"/>
</dbReference>
<feature type="compositionally biased region" description="Basic and acidic residues" evidence="2">
    <location>
        <begin position="325"/>
        <end position="335"/>
    </location>
</feature>
<keyword evidence="5" id="KW-1185">Reference proteome</keyword>
<name>A0LFJ6_SYNFM</name>
<dbReference type="eggNOG" id="COG1239">
    <property type="taxonomic scope" value="Bacteria"/>
</dbReference>
<evidence type="ECO:0000259" key="3">
    <source>
        <dbReference type="PROSITE" id="PS50234"/>
    </source>
</evidence>
<dbReference type="InterPro" id="IPR011704">
    <property type="entry name" value="ATPase_dyneun-rel_AAA"/>
</dbReference>
<dbReference type="AlphaFoldDB" id="A0LFJ6"/>
<dbReference type="HOGENOM" id="CLU_016684_6_0_7"/>
<keyword evidence="4" id="KW-0436">Ligase</keyword>
<dbReference type="Pfam" id="PF13519">
    <property type="entry name" value="VWA_2"/>
    <property type="match status" value="1"/>
</dbReference>
<dbReference type="CDD" id="cd00009">
    <property type="entry name" value="AAA"/>
    <property type="match status" value="1"/>
</dbReference>
<dbReference type="GO" id="GO:0016887">
    <property type="term" value="F:ATP hydrolysis activity"/>
    <property type="evidence" value="ECO:0007669"/>
    <property type="project" value="InterPro"/>
</dbReference>
<dbReference type="SUPFAM" id="SSF53300">
    <property type="entry name" value="vWA-like"/>
    <property type="match status" value="1"/>
</dbReference>
<evidence type="ECO:0000256" key="1">
    <source>
        <dbReference type="ARBA" id="ARBA00005799"/>
    </source>
</evidence>
<dbReference type="Pfam" id="PF07728">
    <property type="entry name" value="AAA_5"/>
    <property type="match status" value="1"/>
</dbReference>
<dbReference type="GO" id="GO:0016851">
    <property type="term" value="F:magnesium chelatase activity"/>
    <property type="evidence" value="ECO:0007669"/>
    <property type="project" value="UniProtKB-EC"/>
</dbReference>
<dbReference type="PANTHER" id="PTHR35023">
    <property type="entry name" value="CHELATASE-RELATED"/>
    <property type="match status" value="1"/>
</dbReference>
<dbReference type="InterPro" id="IPR041628">
    <property type="entry name" value="ChlI/MoxR_AAA_lid"/>
</dbReference>
<dbReference type="InterPro" id="IPR041702">
    <property type="entry name" value="BchD/ChlD_VWA"/>
</dbReference>
<dbReference type="InterPro" id="IPR052989">
    <property type="entry name" value="Mg-chelatase_DI-like"/>
</dbReference>
<dbReference type="SMART" id="SM00327">
    <property type="entry name" value="VWA"/>
    <property type="match status" value="1"/>
</dbReference>
<dbReference type="eggNOG" id="COG1240">
    <property type="taxonomic scope" value="Bacteria"/>
</dbReference>
<feature type="domain" description="VWFA" evidence="3">
    <location>
        <begin position="427"/>
        <end position="610"/>
    </location>
</feature>
<dbReference type="InterPro" id="IPR002035">
    <property type="entry name" value="VWF_A"/>
</dbReference>
<comment type="similarity">
    <text evidence="1">Belongs to the Mg-chelatase subunits D/I family.</text>
</comment>
<gene>
    <name evidence="4" type="ordered locus">Sfum_0498</name>
</gene>
<reference evidence="4 5" key="1">
    <citation type="submission" date="2006-10" db="EMBL/GenBank/DDBJ databases">
        <title>Complete sequence of Syntrophobacter fumaroxidans MPOB.</title>
        <authorList>
            <consortium name="US DOE Joint Genome Institute"/>
            <person name="Copeland A."/>
            <person name="Lucas S."/>
            <person name="Lapidus A."/>
            <person name="Barry K."/>
            <person name="Detter J.C."/>
            <person name="Glavina del Rio T."/>
            <person name="Hammon N."/>
            <person name="Israni S."/>
            <person name="Pitluck S."/>
            <person name="Goltsman E.G."/>
            <person name="Martinez M."/>
            <person name="Schmutz J."/>
            <person name="Larimer F."/>
            <person name="Land M."/>
            <person name="Hauser L."/>
            <person name="Kyrpides N."/>
            <person name="Kim E."/>
            <person name="Boone D.R."/>
            <person name="Brockman F."/>
            <person name="Culley D."/>
            <person name="Ferry J."/>
            <person name="Gunsalus R."/>
            <person name="McInerney M.J."/>
            <person name="Morrison M."/>
            <person name="Plugge C."/>
            <person name="Rohlin L."/>
            <person name="Scholten J."/>
            <person name="Sieber J."/>
            <person name="Stams A.J.M."/>
            <person name="Worm P."/>
            <person name="Henstra A.M."/>
            <person name="Richardson P."/>
        </authorList>
    </citation>
    <scope>NUCLEOTIDE SEQUENCE [LARGE SCALE GENOMIC DNA]</scope>
    <source>
        <strain evidence="5">DSM 10017 / MPOB</strain>
    </source>
</reference>
<dbReference type="PROSITE" id="PS50234">
    <property type="entry name" value="VWFA"/>
    <property type="match status" value="1"/>
</dbReference>
<dbReference type="Gene3D" id="3.40.50.300">
    <property type="entry name" value="P-loop containing nucleotide triphosphate hydrolases"/>
    <property type="match status" value="1"/>
</dbReference>
<dbReference type="Pfam" id="PF17863">
    <property type="entry name" value="AAA_lid_2"/>
    <property type="match status" value="1"/>
</dbReference>
<dbReference type="KEGG" id="sfu:Sfum_0498"/>
<dbReference type="InParanoid" id="A0LFJ6"/>
<evidence type="ECO:0000256" key="2">
    <source>
        <dbReference type="SAM" id="MobiDB-lite"/>
    </source>
</evidence>
<dbReference type="InterPro" id="IPR027417">
    <property type="entry name" value="P-loop_NTPase"/>
</dbReference>
<evidence type="ECO:0000313" key="5">
    <source>
        <dbReference type="Proteomes" id="UP000001784"/>
    </source>
</evidence>
<dbReference type="Gene3D" id="3.40.50.410">
    <property type="entry name" value="von Willebrand factor, type A domain"/>
    <property type="match status" value="1"/>
</dbReference>
<dbReference type="STRING" id="335543.Sfum_0498"/>
<dbReference type="GO" id="GO:0005524">
    <property type="term" value="F:ATP binding"/>
    <property type="evidence" value="ECO:0007669"/>
    <property type="project" value="InterPro"/>
</dbReference>
<dbReference type="PANTHER" id="PTHR35023:SF1">
    <property type="entry name" value="MG-PROTOPORPHYRIN IX CHELATASE"/>
    <property type="match status" value="1"/>
</dbReference>
<organism evidence="4 5">
    <name type="scientific">Syntrophobacter fumaroxidans (strain DSM 10017 / MPOB)</name>
    <dbReference type="NCBI Taxonomy" id="335543"/>
    <lineage>
        <taxon>Bacteria</taxon>
        <taxon>Pseudomonadati</taxon>
        <taxon>Thermodesulfobacteriota</taxon>
        <taxon>Syntrophobacteria</taxon>
        <taxon>Syntrophobacterales</taxon>
        <taxon>Syntrophobacteraceae</taxon>
        <taxon>Syntrophobacter</taxon>
    </lineage>
</organism>
<proteinExistence type="inferred from homology"/>
<accession>A0LFJ6</accession>